<dbReference type="GO" id="GO:0016853">
    <property type="term" value="F:isomerase activity"/>
    <property type="evidence" value="ECO:0007669"/>
    <property type="project" value="TreeGrafter"/>
</dbReference>
<dbReference type="SUPFAM" id="SSF54506">
    <property type="entry name" value="Diaminopimelate epimerase-like"/>
    <property type="match status" value="1"/>
</dbReference>
<dbReference type="Gene3D" id="3.10.310.10">
    <property type="entry name" value="Diaminopimelate Epimerase, Chain A, domain 1"/>
    <property type="match status" value="2"/>
</dbReference>
<proteinExistence type="inferred from homology"/>
<dbReference type="RefSeq" id="WP_171739044.1">
    <property type="nucleotide sequence ID" value="NZ_CP053435.1"/>
</dbReference>
<dbReference type="PANTHER" id="PTHR13774">
    <property type="entry name" value="PHENAZINE BIOSYNTHESIS PROTEIN"/>
    <property type="match status" value="1"/>
</dbReference>
<dbReference type="Proteomes" id="UP000502756">
    <property type="component" value="Chromosome"/>
</dbReference>
<dbReference type="KEGG" id="stae:HNV11_07270"/>
<keyword evidence="4" id="KW-1185">Reference proteome</keyword>
<evidence type="ECO:0000313" key="4">
    <source>
        <dbReference type="Proteomes" id="UP000502756"/>
    </source>
</evidence>
<reference evidence="3 4" key="1">
    <citation type="submission" date="2020-05" db="EMBL/GenBank/DDBJ databases">
        <title>Genome sequencing of Spirosoma sp. TS118.</title>
        <authorList>
            <person name="Lee J.-H."/>
            <person name="Jeong S."/>
            <person name="Zhao L."/>
            <person name="Jung J.-H."/>
            <person name="Kim M.-K."/>
            <person name="Lim S."/>
        </authorList>
    </citation>
    <scope>NUCLEOTIDE SEQUENCE [LARGE SCALE GENOMIC DNA]</scope>
    <source>
        <strain evidence="3 4">TS118</strain>
    </source>
</reference>
<dbReference type="PIRSF" id="PIRSF016184">
    <property type="entry name" value="PhzC_PhzF"/>
    <property type="match status" value="1"/>
</dbReference>
<accession>A0A6M5Y718</accession>
<dbReference type="NCBIfam" id="TIGR00654">
    <property type="entry name" value="PhzF_family"/>
    <property type="match status" value="1"/>
</dbReference>
<comment type="similarity">
    <text evidence="1">Belongs to the PhzF family.</text>
</comment>
<dbReference type="EMBL" id="CP053435">
    <property type="protein sequence ID" value="QJW89206.1"/>
    <property type="molecule type" value="Genomic_DNA"/>
</dbReference>
<protein>
    <submittedName>
        <fullName evidence="3">PhzF family phenazine biosynthesis protein</fullName>
    </submittedName>
</protein>
<dbReference type="InterPro" id="IPR003719">
    <property type="entry name" value="Phenazine_PhzF-like"/>
</dbReference>
<name>A0A6M5Y718_9BACT</name>
<dbReference type="AlphaFoldDB" id="A0A6M5Y718"/>
<evidence type="ECO:0000256" key="2">
    <source>
        <dbReference type="PIRSR" id="PIRSR016184-1"/>
    </source>
</evidence>
<gene>
    <name evidence="3" type="ORF">HNV11_07270</name>
</gene>
<feature type="active site" evidence="2">
    <location>
        <position position="46"/>
    </location>
</feature>
<evidence type="ECO:0000313" key="3">
    <source>
        <dbReference type="EMBL" id="QJW89206.1"/>
    </source>
</evidence>
<dbReference type="Pfam" id="PF02567">
    <property type="entry name" value="PhzC-PhzF"/>
    <property type="match status" value="1"/>
</dbReference>
<dbReference type="GO" id="GO:0005737">
    <property type="term" value="C:cytoplasm"/>
    <property type="evidence" value="ECO:0007669"/>
    <property type="project" value="TreeGrafter"/>
</dbReference>
<dbReference type="PANTHER" id="PTHR13774:SF32">
    <property type="entry name" value="ANTISENSE-ENHANCING SEQUENCE 1"/>
    <property type="match status" value="1"/>
</dbReference>
<organism evidence="3 4">
    <name type="scientific">Spirosoma taeanense</name>
    <dbReference type="NCBI Taxonomy" id="2735870"/>
    <lineage>
        <taxon>Bacteria</taxon>
        <taxon>Pseudomonadati</taxon>
        <taxon>Bacteroidota</taxon>
        <taxon>Cytophagia</taxon>
        <taxon>Cytophagales</taxon>
        <taxon>Cytophagaceae</taxon>
        <taxon>Spirosoma</taxon>
    </lineage>
</organism>
<evidence type="ECO:0000256" key="1">
    <source>
        <dbReference type="ARBA" id="ARBA00008270"/>
    </source>
</evidence>
<sequence length="299" mass="33350">MQFPFHLVDVFAEAKYQGNQLAVVEHDGELTSEQMLAIAREINFAETTFVDRRTLQDTAVAVRIFTPDQELPFAGHPTLGTAYVIREALLKTSPRQIVLKLGVGNIPVDFGEDGVLWMEQKQPTFGQTYAHADVADFLGIQPGNLMMNLPVEEVSTGIMFQIVPVQSRAILNTLQPDAGKFLDFLKHHDRHVGTNRLGCLVFTTETYEPQHDLNCRMFYPMNATVLEDSATGSANGCLLAYLLKHRVLDSTELQLRVEQGYAIPRPSLLYHDGRLGPDGRYQLRIGGRVQPVATGLWTA</sequence>